<dbReference type="Pfam" id="PF00535">
    <property type="entry name" value="Glycos_transf_2"/>
    <property type="match status" value="1"/>
</dbReference>
<accession>A0A1H9X318</accession>
<keyword evidence="3" id="KW-1185">Reference proteome</keyword>
<dbReference type="GO" id="GO:0016758">
    <property type="term" value="F:hexosyltransferase activity"/>
    <property type="evidence" value="ECO:0007669"/>
    <property type="project" value="UniProtKB-ARBA"/>
</dbReference>
<organism evidence="2 3">
    <name type="scientific">Tranquillimonas rosea</name>
    <dbReference type="NCBI Taxonomy" id="641238"/>
    <lineage>
        <taxon>Bacteria</taxon>
        <taxon>Pseudomonadati</taxon>
        <taxon>Pseudomonadota</taxon>
        <taxon>Alphaproteobacteria</taxon>
        <taxon>Rhodobacterales</taxon>
        <taxon>Roseobacteraceae</taxon>
        <taxon>Tranquillimonas</taxon>
    </lineage>
</organism>
<keyword evidence="2" id="KW-0808">Transferase</keyword>
<dbReference type="RefSeq" id="WP_092696205.1">
    <property type="nucleotide sequence ID" value="NZ_FOGU01000017.1"/>
</dbReference>
<dbReference type="AlphaFoldDB" id="A0A1H9X318"/>
<dbReference type="PANTHER" id="PTHR22916:SF3">
    <property type="entry name" value="UDP-GLCNAC:BETAGAL BETA-1,3-N-ACETYLGLUCOSAMINYLTRANSFERASE-LIKE PROTEIN 1"/>
    <property type="match status" value="1"/>
</dbReference>
<dbReference type="Proteomes" id="UP000198885">
    <property type="component" value="Unassembled WGS sequence"/>
</dbReference>
<dbReference type="EMBL" id="FOGU01000017">
    <property type="protein sequence ID" value="SES40421.1"/>
    <property type="molecule type" value="Genomic_DNA"/>
</dbReference>
<evidence type="ECO:0000313" key="3">
    <source>
        <dbReference type="Proteomes" id="UP000198885"/>
    </source>
</evidence>
<sequence>MPRAPDISVVINNYNYGSFLPRAIDTALAQRDVRAEIVVVDDGSTDDSHAVIAGYGDRIRPVLKPNGGQASAINAGVAASTAPLVAFLDADDWWAPDKLSAVVSAFRQAPRAGLVYHRLQPSLSDGTPAFRAIPRSLCSGDLSRRLVRSGGRWPYPMTSSLSVRRSAWDDAGAIPDRFRISADAWLTGVVPFVTEVVALPEALGFYRIHNNTWFRQQDDRQMLARRMAHWAATADVTNAFLAERGRSGRLRVTDHLDYQAAALRLGHEGHPGLPRLLWLALTTPGEPNPLRRLRETQRLVSGLRHPVPDSPQTRDAT</sequence>
<dbReference type="Gene3D" id="3.90.550.10">
    <property type="entry name" value="Spore Coat Polysaccharide Biosynthesis Protein SpsA, Chain A"/>
    <property type="match status" value="1"/>
</dbReference>
<dbReference type="SUPFAM" id="SSF53448">
    <property type="entry name" value="Nucleotide-diphospho-sugar transferases"/>
    <property type="match status" value="1"/>
</dbReference>
<gene>
    <name evidence="2" type="ORF">SAMN04490244_11711</name>
</gene>
<dbReference type="InterPro" id="IPR029044">
    <property type="entry name" value="Nucleotide-diphossugar_trans"/>
</dbReference>
<name>A0A1H9X318_9RHOB</name>
<feature type="domain" description="Glycosyltransferase 2-like" evidence="1">
    <location>
        <begin position="8"/>
        <end position="123"/>
    </location>
</feature>
<dbReference type="OrthoDB" id="5291101at2"/>
<evidence type="ECO:0000313" key="2">
    <source>
        <dbReference type="EMBL" id="SES40421.1"/>
    </source>
</evidence>
<dbReference type="InterPro" id="IPR001173">
    <property type="entry name" value="Glyco_trans_2-like"/>
</dbReference>
<dbReference type="PANTHER" id="PTHR22916">
    <property type="entry name" value="GLYCOSYLTRANSFERASE"/>
    <property type="match status" value="1"/>
</dbReference>
<proteinExistence type="predicted"/>
<protein>
    <submittedName>
        <fullName evidence="2">Glycosyltransferase involved in cell wall bisynthesis</fullName>
    </submittedName>
</protein>
<evidence type="ECO:0000259" key="1">
    <source>
        <dbReference type="Pfam" id="PF00535"/>
    </source>
</evidence>
<dbReference type="STRING" id="641238.SAMN04490244_11711"/>
<reference evidence="2 3" key="1">
    <citation type="submission" date="2016-10" db="EMBL/GenBank/DDBJ databases">
        <authorList>
            <person name="de Groot N.N."/>
        </authorList>
    </citation>
    <scope>NUCLEOTIDE SEQUENCE [LARGE SCALE GENOMIC DNA]</scope>
    <source>
        <strain evidence="2 3">DSM 23042</strain>
    </source>
</reference>